<evidence type="ECO:0000313" key="1">
    <source>
        <dbReference type="EMBL" id="GJE94013.1"/>
    </source>
</evidence>
<evidence type="ECO:0000313" key="2">
    <source>
        <dbReference type="Proteomes" id="UP000703269"/>
    </source>
</evidence>
<dbReference type="EMBL" id="BPQB01000036">
    <property type="protein sequence ID" value="GJE94013.1"/>
    <property type="molecule type" value="Genomic_DNA"/>
</dbReference>
<protein>
    <submittedName>
        <fullName evidence="1">Uncharacterized protein</fullName>
    </submittedName>
</protein>
<keyword evidence="2" id="KW-1185">Reference proteome</keyword>
<gene>
    <name evidence="1" type="ORF">PsYK624_101810</name>
</gene>
<organism evidence="1 2">
    <name type="scientific">Phanerochaete sordida</name>
    <dbReference type="NCBI Taxonomy" id="48140"/>
    <lineage>
        <taxon>Eukaryota</taxon>
        <taxon>Fungi</taxon>
        <taxon>Dikarya</taxon>
        <taxon>Basidiomycota</taxon>
        <taxon>Agaricomycotina</taxon>
        <taxon>Agaricomycetes</taxon>
        <taxon>Polyporales</taxon>
        <taxon>Phanerochaetaceae</taxon>
        <taxon>Phanerochaete</taxon>
    </lineage>
</organism>
<comment type="caution">
    <text evidence="1">The sequence shown here is derived from an EMBL/GenBank/DDBJ whole genome shotgun (WGS) entry which is preliminary data.</text>
</comment>
<proteinExistence type="predicted"/>
<dbReference type="AlphaFoldDB" id="A0A9P3GFK7"/>
<dbReference type="Proteomes" id="UP000703269">
    <property type="component" value="Unassembled WGS sequence"/>
</dbReference>
<sequence>METVLEGWRRMRPRSAYEKPLAQLRSLHDRDTEPSCSLDLDTRVLAGKLSSRPVFRRYGTGPLPSLRQPCVSPTSCPRMLIGVPYEHSPGRELCSCLRQAIVRLFQS</sequence>
<reference evidence="1 2" key="1">
    <citation type="submission" date="2021-08" db="EMBL/GenBank/DDBJ databases">
        <title>Draft Genome Sequence of Phanerochaete sordida strain YK-624.</title>
        <authorList>
            <person name="Mori T."/>
            <person name="Dohra H."/>
            <person name="Suzuki T."/>
            <person name="Kawagishi H."/>
            <person name="Hirai H."/>
        </authorList>
    </citation>
    <scope>NUCLEOTIDE SEQUENCE [LARGE SCALE GENOMIC DNA]</scope>
    <source>
        <strain evidence="1 2">YK-624</strain>
    </source>
</reference>
<accession>A0A9P3GFK7</accession>
<name>A0A9P3GFK7_9APHY</name>